<keyword evidence="3" id="KW-1185">Reference proteome</keyword>
<feature type="domain" description="SHOCT" evidence="1">
    <location>
        <begin position="51"/>
        <end position="77"/>
    </location>
</feature>
<proteinExistence type="predicted"/>
<dbReference type="Pfam" id="PF09851">
    <property type="entry name" value="SHOCT"/>
    <property type="match status" value="1"/>
</dbReference>
<evidence type="ECO:0000313" key="3">
    <source>
        <dbReference type="Proteomes" id="UP001232493"/>
    </source>
</evidence>
<protein>
    <submittedName>
        <fullName evidence="2">SHOCT domain-containing protein</fullName>
    </submittedName>
</protein>
<dbReference type="Proteomes" id="UP001232493">
    <property type="component" value="Chromosome"/>
</dbReference>
<gene>
    <name evidence="2" type="ORF">JRV97_05075</name>
</gene>
<sequence>MSCGGGIFGYHGRGLFNNRHHHSEDYPRRSEDYYRQNRQPMLEETNRKSKALDILDEKFVTGEITEEEYLRKKKIILSNIAG</sequence>
<reference evidence="2 3" key="1">
    <citation type="submission" date="2021-02" db="EMBL/GenBank/DDBJ databases">
        <title>Characterization of Marinitoga sp. nov. str. BP5-C20A.</title>
        <authorList>
            <person name="Erauso G."/>
            <person name="Postec A."/>
        </authorList>
    </citation>
    <scope>NUCLEOTIDE SEQUENCE [LARGE SCALE GENOMIC DNA]</scope>
    <source>
        <strain evidence="2 3">BP5-C20A</strain>
    </source>
</reference>
<dbReference type="EMBL" id="CP069362">
    <property type="protein sequence ID" value="WGS65921.1"/>
    <property type="molecule type" value="Genomic_DNA"/>
</dbReference>
<dbReference type="InterPro" id="IPR018649">
    <property type="entry name" value="SHOCT"/>
</dbReference>
<evidence type="ECO:0000259" key="1">
    <source>
        <dbReference type="Pfam" id="PF09851"/>
    </source>
</evidence>
<dbReference type="RefSeq" id="WP_281000820.1">
    <property type="nucleotide sequence ID" value="NZ_CP069362.1"/>
</dbReference>
<organism evidence="2 3">
    <name type="scientific">Marinitoga aeolica</name>
    <dbReference type="NCBI Taxonomy" id="2809031"/>
    <lineage>
        <taxon>Bacteria</taxon>
        <taxon>Thermotogati</taxon>
        <taxon>Thermotogota</taxon>
        <taxon>Thermotogae</taxon>
        <taxon>Petrotogales</taxon>
        <taxon>Petrotogaceae</taxon>
        <taxon>Marinitoga</taxon>
    </lineage>
</organism>
<accession>A0ABY8PTE6</accession>
<name>A0ABY8PTE6_9BACT</name>
<evidence type="ECO:0000313" key="2">
    <source>
        <dbReference type="EMBL" id="WGS65921.1"/>
    </source>
</evidence>